<evidence type="ECO:0000256" key="1">
    <source>
        <dbReference type="SAM" id="MobiDB-lite"/>
    </source>
</evidence>
<evidence type="ECO:0000313" key="2">
    <source>
        <dbReference type="EMBL" id="NGO38049.1"/>
    </source>
</evidence>
<dbReference type="EMBL" id="JAAKYA010000006">
    <property type="protein sequence ID" value="NGO38049.1"/>
    <property type="molecule type" value="Genomic_DNA"/>
</dbReference>
<gene>
    <name evidence="2" type="ORF">G4L39_01375</name>
</gene>
<comment type="caution">
    <text evidence="2">The sequence shown here is derived from an EMBL/GenBank/DDBJ whole genome shotgun (WGS) entry which is preliminary data.</text>
</comment>
<accession>A0A6M1RKC5</accession>
<name>A0A6M1RKC5_9BACT</name>
<keyword evidence="3" id="KW-1185">Reference proteome</keyword>
<feature type="region of interest" description="Disordered" evidence="1">
    <location>
        <begin position="1"/>
        <end position="30"/>
    </location>
</feature>
<dbReference type="Proteomes" id="UP000477311">
    <property type="component" value="Unassembled WGS sequence"/>
</dbReference>
<evidence type="ECO:0000313" key="3">
    <source>
        <dbReference type="Proteomes" id="UP000477311"/>
    </source>
</evidence>
<reference evidence="2 3" key="1">
    <citation type="submission" date="2020-02" db="EMBL/GenBank/DDBJ databases">
        <title>Draft genome sequence of Limisphaera ngatamarikiensis NGM72.4T, a thermophilic Verrucomicrobia grouped in subdivision 3.</title>
        <authorList>
            <person name="Carere C.R."/>
            <person name="Steen J."/>
            <person name="Hugenholtz P."/>
            <person name="Stott M.B."/>
        </authorList>
    </citation>
    <scope>NUCLEOTIDE SEQUENCE [LARGE SCALE GENOMIC DNA]</scope>
    <source>
        <strain evidence="2 3">NGM72.4</strain>
    </source>
</reference>
<organism evidence="2 3">
    <name type="scientific">Limisphaera ngatamarikiensis</name>
    <dbReference type="NCBI Taxonomy" id="1324935"/>
    <lineage>
        <taxon>Bacteria</taxon>
        <taxon>Pseudomonadati</taxon>
        <taxon>Verrucomicrobiota</taxon>
        <taxon>Verrucomicrobiia</taxon>
        <taxon>Limisphaerales</taxon>
        <taxon>Limisphaeraceae</taxon>
        <taxon>Limisphaera</taxon>
    </lineage>
</organism>
<proteinExistence type="predicted"/>
<feature type="non-terminal residue" evidence="2">
    <location>
        <position position="155"/>
    </location>
</feature>
<dbReference type="RefSeq" id="WP_165105336.1">
    <property type="nucleotide sequence ID" value="NZ_JAAKYA010000006.1"/>
</dbReference>
<protein>
    <submittedName>
        <fullName evidence="2">Uncharacterized protein</fullName>
    </submittedName>
</protein>
<sequence>MRETAPQVGVAGEVRSTGGLLPGEGSPGERVQCGEEPAEAMRVAWALVRGARLEVVGGEFCRWWGGAAESWCGRSLAEVFGSESVLVGVRGRLFGGAGEAGPEGRCERVRLRVVGGGEWEVMVGAARLPGLEGMELWWWWQVGDVVRVEEELVRR</sequence>
<dbReference type="AlphaFoldDB" id="A0A6M1RKC5"/>